<feature type="region of interest" description="Disordered" evidence="1">
    <location>
        <begin position="146"/>
        <end position="168"/>
    </location>
</feature>
<dbReference type="Proteomes" id="UP001522662">
    <property type="component" value="Unassembled WGS sequence"/>
</dbReference>
<dbReference type="EMBL" id="JALAYX010000003">
    <property type="protein sequence ID" value="MCJ8239056.1"/>
    <property type="molecule type" value="Genomic_DNA"/>
</dbReference>
<reference evidence="2 3" key="1">
    <citation type="submission" date="2022-03" db="EMBL/GenBank/DDBJ databases">
        <title>Rhizobium SSM4.3 sp. nov., isolated from Sediment (Gouqi Island).</title>
        <authorList>
            <person name="Chen G."/>
        </authorList>
    </citation>
    <scope>NUCLEOTIDE SEQUENCE [LARGE SCALE GENOMIC DNA]</scope>
    <source>
        <strain evidence="2 3">SSM4.3</strain>
    </source>
</reference>
<dbReference type="RefSeq" id="WP_245136797.1">
    <property type="nucleotide sequence ID" value="NZ_CP128477.1"/>
</dbReference>
<sequence>MPDPTTTDDPKTEPLELRLLRDILTEHGTPLICRRRQCRRDRHCSGQAQRAHPPLASGESLPPCVAHARPRERLEIQTLAGQLRLHMSPSTEPRQWPEDKQAVSQLRLALAMIHRIHTRPGLHPVHERTALADWQATDPDRQVSALYRRTWRHGKPDKRPSAKTGTAP</sequence>
<evidence type="ECO:0000313" key="3">
    <source>
        <dbReference type="Proteomes" id="UP001522662"/>
    </source>
</evidence>
<comment type="caution">
    <text evidence="2">The sequence shown here is derived from an EMBL/GenBank/DDBJ whole genome shotgun (WGS) entry which is preliminary data.</text>
</comment>
<gene>
    <name evidence="2" type="ORF">MKJ03_12005</name>
</gene>
<accession>A0ABT0D109</accession>
<keyword evidence="3" id="KW-1185">Reference proteome</keyword>
<evidence type="ECO:0000256" key="1">
    <source>
        <dbReference type="SAM" id="MobiDB-lite"/>
    </source>
</evidence>
<proteinExistence type="predicted"/>
<protein>
    <submittedName>
        <fullName evidence="2">Uncharacterized protein</fullName>
    </submittedName>
</protein>
<organism evidence="2 3">
    <name type="scientific">Peteryoungia algae</name>
    <dbReference type="NCBI Taxonomy" id="2919917"/>
    <lineage>
        <taxon>Bacteria</taxon>
        <taxon>Pseudomonadati</taxon>
        <taxon>Pseudomonadota</taxon>
        <taxon>Alphaproteobacteria</taxon>
        <taxon>Hyphomicrobiales</taxon>
        <taxon>Rhizobiaceae</taxon>
        <taxon>Peteryoungia</taxon>
    </lineage>
</organism>
<evidence type="ECO:0000313" key="2">
    <source>
        <dbReference type="EMBL" id="MCJ8239056.1"/>
    </source>
</evidence>
<name>A0ABT0D109_9HYPH</name>